<protein>
    <submittedName>
        <fullName evidence="6">Glycosyl hydrolase family 18 protein</fullName>
    </submittedName>
</protein>
<comment type="caution">
    <text evidence="6">The sequence shown here is derived from an EMBL/GenBank/DDBJ whole genome shotgun (WGS) entry which is preliminary data.</text>
</comment>
<name>A0ABT4CPR7_9CLOT</name>
<dbReference type="SUPFAM" id="SSF51445">
    <property type="entry name" value="(Trans)glycosidases"/>
    <property type="match status" value="1"/>
</dbReference>
<keyword evidence="3" id="KW-0732">Signal</keyword>
<dbReference type="InterPro" id="IPR003961">
    <property type="entry name" value="FN3_dom"/>
</dbReference>
<feature type="chain" id="PRO_5046075377" evidence="3">
    <location>
        <begin position="27"/>
        <end position="453"/>
    </location>
</feature>
<dbReference type="Gene3D" id="3.20.20.80">
    <property type="entry name" value="Glycosidases"/>
    <property type="match status" value="1"/>
</dbReference>
<dbReference type="SUPFAM" id="SSF49265">
    <property type="entry name" value="Fibronectin type III"/>
    <property type="match status" value="1"/>
</dbReference>
<dbReference type="InterPro" id="IPR017853">
    <property type="entry name" value="GH"/>
</dbReference>
<evidence type="ECO:0000313" key="7">
    <source>
        <dbReference type="Proteomes" id="UP001079657"/>
    </source>
</evidence>
<dbReference type="Pfam" id="PF00704">
    <property type="entry name" value="Glyco_hydro_18"/>
    <property type="match status" value="1"/>
</dbReference>
<dbReference type="InterPro" id="IPR001223">
    <property type="entry name" value="Glyco_hydro18_cat"/>
</dbReference>
<dbReference type="EMBL" id="JAPQES010000003">
    <property type="protein sequence ID" value="MCY6371044.1"/>
    <property type="molecule type" value="Genomic_DNA"/>
</dbReference>
<evidence type="ECO:0000256" key="1">
    <source>
        <dbReference type="ARBA" id="ARBA00022801"/>
    </source>
</evidence>
<dbReference type="PANTHER" id="PTHR46066:SF2">
    <property type="entry name" value="CHITINASE DOMAIN-CONTAINING PROTEIN 1"/>
    <property type="match status" value="1"/>
</dbReference>
<dbReference type="CDD" id="cd00063">
    <property type="entry name" value="FN3"/>
    <property type="match status" value="1"/>
</dbReference>
<proteinExistence type="predicted"/>
<dbReference type="Pfam" id="PF00041">
    <property type="entry name" value="fn3"/>
    <property type="match status" value="1"/>
</dbReference>
<keyword evidence="7" id="KW-1185">Reference proteome</keyword>
<dbReference type="InterPro" id="IPR013783">
    <property type="entry name" value="Ig-like_fold"/>
</dbReference>
<organism evidence="6 7">
    <name type="scientific">Clostridium ganghwense</name>
    <dbReference type="NCBI Taxonomy" id="312089"/>
    <lineage>
        <taxon>Bacteria</taxon>
        <taxon>Bacillati</taxon>
        <taxon>Bacillota</taxon>
        <taxon>Clostridia</taxon>
        <taxon>Eubacteriales</taxon>
        <taxon>Clostridiaceae</taxon>
        <taxon>Clostridium</taxon>
    </lineage>
</organism>
<feature type="domain" description="GH18" evidence="5">
    <location>
        <begin position="146"/>
        <end position="453"/>
    </location>
</feature>
<evidence type="ECO:0000256" key="2">
    <source>
        <dbReference type="ARBA" id="ARBA00023295"/>
    </source>
</evidence>
<dbReference type="PROSITE" id="PS51910">
    <property type="entry name" value="GH18_2"/>
    <property type="match status" value="1"/>
</dbReference>
<dbReference type="SMART" id="SM00636">
    <property type="entry name" value="Glyco_18"/>
    <property type="match status" value="1"/>
</dbReference>
<dbReference type="GO" id="GO:0016787">
    <property type="term" value="F:hydrolase activity"/>
    <property type="evidence" value="ECO:0007669"/>
    <property type="project" value="UniProtKB-KW"/>
</dbReference>
<feature type="signal peptide" evidence="3">
    <location>
        <begin position="1"/>
        <end position="26"/>
    </location>
</feature>
<evidence type="ECO:0000256" key="3">
    <source>
        <dbReference type="SAM" id="SignalP"/>
    </source>
</evidence>
<accession>A0ABT4CPR7</accession>
<dbReference type="SMART" id="SM00060">
    <property type="entry name" value="FN3"/>
    <property type="match status" value="1"/>
</dbReference>
<keyword evidence="2" id="KW-0326">Glycosidase</keyword>
<dbReference type="InterPro" id="IPR029070">
    <property type="entry name" value="Chitinase_insertion_sf"/>
</dbReference>
<sequence>MKHKSKILALVMIFSLIFSSFLQALAAPKSKRSTAPAAPSSISASQITETEITLNWSRVRKVSGYKLYIAENIDSNYSLIATTTSTSFKVTGLKPNTDYWFFVKSYKSSSDSADSKHIKATTLAPALPPEEPVPPVDTESAKLVLGFTTYYYSGDKSSYNSLVNNSQLIDEMAAAAYSIDGQGNISGLVPTEQITYSNDNGITSLALVANNFDGSIAKTLLESAENRKNFINNLIIELEKYNFKGVNIDFEGVYYYDRNFYTTFLSELYNTLNPLGYIVSVSVPAKTSDSPTNSWSGAYDYAQIANFADQIIIMTYDEHYPGGSPGPVASINWFQKVAEYAASVIPKDKIILGTAAYGYDWSQNGTKAYSINGMYNLAASYNAEIKWDSTSQCPYFNYTDSTGIYHTVWFENSTSLSYKLDVVNNMDLKGIGIWRLGIEDADYWTTIKTKFNK</sequence>
<keyword evidence="1 6" id="KW-0378">Hydrolase</keyword>
<dbReference type="CDD" id="cd02874">
    <property type="entry name" value="GH18_CFLE_spore_hydrolase"/>
    <property type="match status" value="1"/>
</dbReference>
<dbReference type="Gene3D" id="2.60.40.10">
    <property type="entry name" value="Immunoglobulins"/>
    <property type="match status" value="1"/>
</dbReference>
<dbReference type="Proteomes" id="UP001079657">
    <property type="component" value="Unassembled WGS sequence"/>
</dbReference>
<feature type="domain" description="Fibronectin type-III" evidence="4">
    <location>
        <begin position="38"/>
        <end position="125"/>
    </location>
</feature>
<reference evidence="6" key="1">
    <citation type="submission" date="2022-12" db="EMBL/GenBank/DDBJ databases">
        <authorList>
            <person name="Wang J."/>
        </authorList>
    </citation>
    <scope>NUCLEOTIDE SEQUENCE</scope>
    <source>
        <strain evidence="6">HY-42-06</strain>
    </source>
</reference>
<dbReference type="Gene3D" id="3.10.50.10">
    <property type="match status" value="1"/>
</dbReference>
<gene>
    <name evidence="6" type="ORF">OXH55_10405</name>
</gene>
<dbReference type="InterPro" id="IPR036116">
    <property type="entry name" value="FN3_sf"/>
</dbReference>
<dbReference type="PROSITE" id="PS50853">
    <property type="entry name" value="FN3"/>
    <property type="match status" value="1"/>
</dbReference>
<dbReference type="RefSeq" id="WP_268049882.1">
    <property type="nucleotide sequence ID" value="NZ_JAPQES010000003.1"/>
</dbReference>
<dbReference type="InterPro" id="IPR041704">
    <property type="entry name" value="CFLE_GH18"/>
</dbReference>
<dbReference type="PANTHER" id="PTHR46066">
    <property type="entry name" value="CHITINASE DOMAIN-CONTAINING PROTEIN 1 FAMILY MEMBER"/>
    <property type="match status" value="1"/>
</dbReference>
<evidence type="ECO:0000313" key="6">
    <source>
        <dbReference type="EMBL" id="MCY6371044.1"/>
    </source>
</evidence>
<evidence type="ECO:0000259" key="4">
    <source>
        <dbReference type="PROSITE" id="PS50853"/>
    </source>
</evidence>
<evidence type="ECO:0000259" key="5">
    <source>
        <dbReference type="PROSITE" id="PS51910"/>
    </source>
</evidence>
<dbReference type="InterPro" id="IPR011583">
    <property type="entry name" value="Chitinase_II/V-like_cat"/>
</dbReference>